<dbReference type="OrthoDB" id="3231851at2"/>
<organism evidence="2 3">
    <name type="scientific">Lactococcus hircilactis</name>
    <dbReference type="NCBI Taxonomy" id="1494462"/>
    <lineage>
        <taxon>Bacteria</taxon>
        <taxon>Bacillati</taxon>
        <taxon>Bacillota</taxon>
        <taxon>Bacilli</taxon>
        <taxon>Lactobacillales</taxon>
        <taxon>Streptococcaceae</taxon>
        <taxon>Lactococcus</taxon>
    </lineage>
</organism>
<dbReference type="AlphaFoldDB" id="A0A7X2D1P4"/>
<keyword evidence="3" id="KW-1185">Reference proteome</keyword>
<keyword evidence="1" id="KW-0812">Transmembrane</keyword>
<feature type="transmembrane region" description="Helical" evidence="1">
    <location>
        <begin position="130"/>
        <end position="147"/>
    </location>
</feature>
<reference evidence="2 3" key="1">
    <citation type="submission" date="2019-10" db="EMBL/GenBank/DDBJ databases">
        <authorList>
            <person name="Dong K."/>
        </authorList>
    </citation>
    <scope>NUCLEOTIDE SEQUENCE [LARGE SCALE GENOMIC DNA]</scope>
    <source>
        <strain evidence="2 3">DSM 28960</strain>
    </source>
</reference>
<feature type="transmembrane region" description="Helical" evidence="1">
    <location>
        <begin position="99"/>
        <end position="118"/>
    </location>
</feature>
<evidence type="ECO:0000256" key="1">
    <source>
        <dbReference type="SAM" id="Phobius"/>
    </source>
</evidence>
<proteinExistence type="predicted"/>
<feature type="transmembrane region" description="Helical" evidence="1">
    <location>
        <begin position="6"/>
        <end position="25"/>
    </location>
</feature>
<evidence type="ECO:0000313" key="3">
    <source>
        <dbReference type="Proteomes" id="UP000439550"/>
    </source>
</evidence>
<evidence type="ECO:0000313" key="2">
    <source>
        <dbReference type="EMBL" id="MQW39667.1"/>
    </source>
</evidence>
<comment type="caution">
    <text evidence="2">The sequence shown here is derived from an EMBL/GenBank/DDBJ whole genome shotgun (WGS) entry which is preliminary data.</text>
</comment>
<gene>
    <name evidence="2" type="ORF">GHI93_06935</name>
</gene>
<dbReference type="Proteomes" id="UP000439550">
    <property type="component" value="Unassembled WGS sequence"/>
</dbReference>
<protein>
    <submittedName>
        <fullName evidence="2">Uncharacterized protein</fullName>
    </submittedName>
</protein>
<dbReference type="RefSeq" id="WP_153496331.1">
    <property type="nucleotide sequence ID" value="NZ_CAXYUY010000010.1"/>
</dbReference>
<sequence>MEKLITLLELIGAWILFGAPLFQSVTELYEELEKREKLVTVINQNHTDQAIKKVSFWWWLFPPIKIALEKKKLRQIKKMTNHQLSEETKEALHRLSLKANGWAGVSLGGWLVAVSTTWEFVQSDHDALRKWFFLVFLGSYISIFLIFKTFRHKK</sequence>
<keyword evidence="1" id="KW-1133">Transmembrane helix</keyword>
<name>A0A7X2D1P4_9LACT</name>
<accession>A0A7X2D1P4</accession>
<dbReference type="EMBL" id="WITJ01000008">
    <property type="protein sequence ID" value="MQW39667.1"/>
    <property type="molecule type" value="Genomic_DNA"/>
</dbReference>
<keyword evidence="1" id="KW-0472">Membrane</keyword>